<keyword evidence="1" id="KW-0472">Membrane</keyword>
<evidence type="ECO:0000259" key="2">
    <source>
        <dbReference type="Pfam" id="PF18893"/>
    </source>
</evidence>
<evidence type="ECO:0000313" key="3">
    <source>
        <dbReference type="EMBL" id="GAF70820.1"/>
    </source>
</evidence>
<organism evidence="3">
    <name type="scientific">marine sediment metagenome</name>
    <dbReference type="NCBI Taxonomy" id="412755"/>
    <lineage>
        <taxon>unclassified sequences</taxon>
        <taxon>metagenomes</taxon>
        <taxon>ecological metagenomes</taxon>
    </lineage>
</organism>
<keyword evidence="1" id="KW-1133">Transmembrane helix</keyword>
<dbReference type="Pfam" id="PF18893">
    <property type="entry name" value="DUF5652"/>
    <property type="match status" value="1"/>
</dbReference>
<keyword evidence="1" id="KW-0812">Transmembrane</keyword>
<evidence type="ECO:0000256" key="1">
    <source>
        <dbReference type="SAM" id="Phobius"/>
    </source>
</evidence>
<dbReference type="EMBL" id="BARS01005274">
    <property type="protein sequence ID" value="GAF70820.1"/>
    <property type="molecule type" value="Genomic_DNA"/>
</dbReference>
<feature type="transmembrane region" description="Helical" evidence="1">
    <location>
        <begin position="9"/>
        <end position="33"/>
    </location>
</feature>
<protein>
    <recommendedName>
        <fullName evidence="2">DUF5652 domain-containing protein</fullName>
    </recommendedName>
</protein>
<dbReference type="InterPro" id="IPR043712">
    <property type="entry name" value="DUF5652"/>
</dbReference>
<reference evidence="3" key="1">
    <citation type="journal article" date="2014" name="Front. Microbiol.">
        <title>High frequency of phylogenetically diverse reductive dehalogenase-homologous genes in deep subseafloor sedimentary metagenomes.</title>
        <authorList>
            <person name="Kawai M."/>
            <person name="Futagami T."/>
            <person name="Toyoda A."/>
            <person name="Takaki Y."/>
            <person name="Nishi S."/>
            <person name="Hori S."/>
            <person name="Arai W."/>
            <person name="Tsubouchi T."/>
            <person name="Morono Y."/>
            <person name="Uchiyama I."/>
            <person name="Ito T."/>
            <person name="Fujiyama A."/>
            <person name="Inagaki F."/>
            <person name="Takami H."/>
        </authorList>
    </citation>
    <scope>NUCLEOTIDE SEQUENCE</scope>
    <source>
        <strain evidence="3">Expedition CK06-06</strain>
    </source>
</reference>
<feature type="domain" description="DUF5652" evidence="2">
    <location>
        <begin position="12"/>
        <end position="67"/>
    </location>
</feature>
<dbReference type="AlphaFoldDB" id="X0T427"/>
<comment type="caution">
    <text evidence="3">The sequence shown here is derived from an EMBL/GenBank/DDBJ whole genome shotgun (WGS) entry which is preliminary data.</text>
</comment>
<accession>X0T427</accession>
<proteinExistence type="predicted"/>
<sequence length="68" mass="8006">MPEEGQRFVLAWTIVLLVVLWSYLWKGIALWHAARRDQLGWYVVVLLAPLFGAVEMFYVFVVAPRREK</sequence>
<feature type="transmembrane region" description="Helical" evidence="1">
    <location>
        <begin position="39"/>
        <end position="63"/>
    </location>
</feature>
<name>X0T427_9ZZZZ</name>
<gene>
    <name evidence="3" type="ORF">S01H1_10324</name>
</gene>